<feature type="region of interest" description="Disordered" evidence="1">
    <location>
        <begin position="93"/>
        <end position="112"/>
    </location>
</feature>
<name>J3LBL5_ORYBR</name>
<accession>J3LBL5</accession>
<protein>
    <submittedName>
        <fullName evidence="2">Uncharacterized protein</fullName>
    </submittedName>
</protein>
<evidence type="ECO:0000313" key="3">
    <source>
        <dbReference type="Proteomes" id="UP000006038"/>
    </source>
</evidence>
<feature type="compositionally biased region" description="Basic and acidic residues" evidence="1">
    <location>
        <begin position="95"/>
        <end position="105"/>
    </location>
</feature>
<dbReference type="AlphaFoldDB" id="J3LBL5"/>
<evidence type="ECO:0000313" key="2">
    <source>
        <dbReference type="EnsemblPlants" id="OB02G20320.1"/>
    </source>
</evidence>
<sequence>MTTADGWEERWLGGDPDSVTLSRDILGDIESLTSRAHMCLDILESGIARLLEMLLGDRKMGSLLDSGMAVGGCGSVLVLRVQWKRWLGGIGDDGATLKDGNDRHSGNITTAT</sequence>
<keyword evidence="3" id="KW-1185">Reference proteome</keyword>
<dbReference type="Gramene" id="OB02G20320.1">
    <property type="protein sequence ID" value="OB02G20320.1"/>
    <property type="gene ID" value="OB02G20320"/>
</dbReference>
<dbReference type="EnsemblPlants" id="OB02G20320.1">
    <property type="protein sequence ID" value="OB02G20320.1"/>
    <property type="gene ID" value="OB02G20320"/>
</dbReference>
<reference evidence="2" key="1">
    <citation type="submission" date="2013-04" db="UniProtKB">
        <authorList>
            <consortium name="EnsemblPlants"/>
        </authorList>
    </citation>
    <scope>IDENTIFICATION</scope>
</reference>
<dbReference type="HOGENOM" id="CLU_2149727_0_0_1"/>
<organism evidence="2">
    <name type="scientific">Oryza brachyantha</name>
    <name type="common">malo sina</name>
    <dbReference type="NCBI Taxonomy" id="4533"/>
    <lineage>
        <taxon>Eukaryota</taxon>
        <taxon>Viridiplantae</taxon>
        <taxon>Streptophyta</taxon>
        <taxon>Embryophyta</taxon>
        <taxon>Tracheophyta</taxon>
        <taxon>Spermatophyta</taxon>
        <taxon>Magnoliopsida</taxon>
        <taxon>Liliopsida</taxon>
        <taxon>Poales</taxon>
        <taxon>Poaceae</taxon>
        <taxon>BOP clade</taxon>
        <taxon>Oryzoideae</taxon>
        <taxon>Oryzeae</taxon>
        <taxon>Oryzinae</taxon>
        <taxon>Oryza</taxon>
    </lineage>
</organism>
<dbReference type="Proteomes" id="UP000006038">
    <property type="component" value="Unassembled WGS sequence"/>
</dbReference>
<proteinExistence type="predicted"/>
<evidence type="ECO:0000256" key="1">
    <source>
        <dbReference type="SAM" id="MobiDB-lite"/>
    </source>
</evidence>